<comment type="caution">
    <text evidence="5">The sequence shown here is derived from an EMBL/GenBank/DDBJ whole genome shotgun (WGS) entry which is preliminary data.</text>
</comment>
<evidence type="ECO:0000313" key="6">
    <source>
        <dbReference type="Proteomes" id="UP000194280"/>
    </source>
</evidence>
<reference evidence="5 6" key="1">
    <citation type="submission" date="2017-01" db="EMBL/GenBank/DDBJ databases">
        <title>The recent genome duplication of the halophilic yeast Hortaea werneckii: insights from long-read sequencing.</title>
        <authorList>
            <person name="Sinha S."/>
            <person name="Flibotte S."/>
            <person name="Neira M."/>
            <person name="Lenassi M."/>
            <person name="Gostincar C."/>
            <person name="Stajich J.E."/>
            <person name="Nislow C.E."/>
        </authorList>
    </citation>
    <scope>NUCLEOTIDE SEQUENCE [LARGE SCALE GENOMIC DNA]</scope>
    <source>
        <strain evidence="5 6">EXF-2000</strain>
    </source>
</reference>
<comment type="similarity">
    <text evidence="1">Belongs to the NmrA-type oxidoreductase family.</text>
</comment>
<dbReference type="GO" id="GO:0005634">
    <property type="term" value="C:nucleus"/>
    <property type="evidence" value="ECO:0007669"/>
    <property type="project" value="TreeGrafter"/>
</dbReference>
<dbReference type="PANTHER" id="PTHR42748:SF30">
    <property type="entry name" value="NMRA-LIKE DOMAIN-CONTAINING PROTEIN"/>
    <property type="match status" value="1"/>
</dbReference>
<organism evidence="5 6">
    <name type="scientific">Hortaea werneckii EXF-2000</name>
    <dbReference type="NCBI Taxonomy" id="1157616"/>
    <lineage>
        <taxon>Eukaryota</taxon>
        <taxon>Fungi</taxon>
        <taxon>Dikarya</taxon>
        <taxon>Ascomycota</taxon>
        <taxon>Pezizomycotina</taxon>
        <taxon>Dothideomycetes</taxon>
        <taxon>Dothideomycetidae</taxon>
        <taxon>Mycosphaerellales</taxon>
        <taxon>Teratosphaeriaceae</taxon>
        <taxon>Hortaea</taxon>
    </lineage>
</organism>
<evidence type="ECO:0000256" key="1">
    <source>
        <dbReference type="ARBA" id="ARBA00006328"/>
    </source>
</evidence>
<dbReference type="GO" id="GO:0016491">
    <property type="term" value="F:oxidoreductase activity"/>
    <property type="evidence" value="ECO:0007669"/>
    <property type="project" value="UniProtKB-KW"/>
</dbReference>
<dbReference type="Gene3D" id="3.40.50.720">
    <property type="entry name" value="NAD(P)-binding Rossmann-like Domain"/>
    <property type="match status" value="1"/>
</dbReference>
<sequence length="314" mass="33934">MAGGKKLLTIFGATGNQGGSIIDVVLASPELSTKYALRGITRDPSSAKSQALASQGVDMVQADLNDVASLQKAMQGAHGAFGVTDFWAVMSKEVEFQQGRNLFEAAKAAGVEHYVWSSLPWAEKLTGGVLRHVDHFDSKAMVEEYVEANKGEMVVSYYMPAMFLTMIKTLVKAVDGTPMLSVPFPSDSIAWPLVDFRGDGGKYVMGLFEAGQKANGAKVNAVSTWTTPKEIVATLGKAAGKEVVYNPVSAEVFGGFFPEAIRAELVETLRLVGEYSYYGKGAEKEQAEHDRWLVAGATKISLEQWMAKNGPWTF</sequence>
<protein>
    <recommendedName>
        <fullName evidence="4">NmrA-like domain-containing protein</fullName>
    </recommendedName>
</protein>
<dbReference type="InParanoid" id="A0A1Z5T897"/>
<keyword evidence="3" id="KW-0560">Oxidoreductase</keyword>
<dbReference type="OrthoDB" id="3358371at2759"/>
<proteinExistence type="inferred from homology"/>
<dbReference type="Proteomes" id="UP000194280">
    <property type="component" value="Unassembled WGS sequence"/>
</dbReference>
<dbReference type="EMBL" id="MUNK01000100">
    <property type="protein sequence ID" value="OTA32081.1"/>
    <property type="molecule type" value="Genomic_DNA"/>
</dbReference>
<dbReference type="Pfam" id="PF05368">
    <property type="entry name" value="NmrA"/>
    <property type="match status" value="1"/>
</dbReference>
<keyword evidence="6" id="KW-1185">Reference proteome</keyword>
<gene>
    <name evidence="5" type="ORF">BTJ68_07576</name>
</gene>
<evidence type="ECO:0000313" key="5">
    <source>
        <dbReference type="EMBL" id="OTA32081.1"/>
    </source>
</evidence>
<keyword evidence="2" id="KW-0521">NADP</keyword>
<dbReference type="CDD" id="cd05251">
    <property type="entry name" value="NmrA_like_SDR_a"/>
    <property type="match status" value="1"/>
</dbReference>
<evidence type="ECO:0000259" key="4">
    <source>
        <dbReference type="Pfam" id="PF05368"/>
    </source>
</evidence>
<dbReference type="InterPro" id="IPR036291">
    <property type="entry name" value="NAD(P)-bd_dom_sf"/>
</dbReference>
<accession>A0A1Z5T897</accession>
<dbReference type="InterPro" id="IPR008030">
    <property type="entry name" value="NmrA-like"/>
</dbReference>
<evidence type="ECO:0000256" key="2">
    <source>
        <dbReference type="ARBA" id="ARBA00022857"/>
    </source>
</evidence>
<evidence type="ECO:0000256" key="3">
    <source>
        <dbReference type="ARBA" id="ARBA00023002"/>
    </source>
</evidence>
<feature type="domain" description="NmrA-like" evidence="4">
    <location>
        <begin position="5"/>
        <end position="280"/>
    </location>
</feature>
<dbReference type="Gene3D" id="3.90.25.10">
    <property type="entry name" value="UDP-galactose 4-epimerase, domain 1"/>
    <property type="match status" value="1"/>
</dbReference>
<dbReference type="SUPFAM" id="SSF51735">
    <property type="entry name" value="NAD(P)-binding Rossmann-fold domains"/>
    <property type="match status" value="1"/>
</dbReference>
<dbReference type="AlphaFoldDB" id="A0A1Z5T897"/>
<name>A0A1Z5T897_HORWE</name>
<dbReference type="VEuPathDB" id="FungiDB:BTJ68_07576"/>
<dbReference type="InterPro" id="IPR051164">
    <property type="entry name" value="NmrA-like_oxidored"/>
</dbReference>
<dbReference type="PANTHER" id="PTHR42748">
    <property type="entry name" value="NITROGEN METABOLITE REPRESSION PROTEIN NMRA FAMILY MEMBER"/>
    <property type="match status" value="1"/>
</dbReference>
<dbReference type="STRING" id="1157616.A0A1Z5T897"/>